<dbReference type="InterPro" id="IPR005135">
    <property type="entry name" value="Endo/exonuclease/phosphatase"/>
</dbReference>
<evidence type="ECO:0000256" key="2">
    <source>
        <dbReference type="SAM" id="Phobius"/>
    </source>
</evidence>
<gene>
    <name evidence="4" type="ORF">CLV29_1994</name>
</gene>
<dbReference type="Gene3D" id="3.60.10.10">
    <property type="entry name" value="Endonuclease/exonuclease/phosphatase"/>
    <property type="match status" value="1"/>
</dbReference>
<evidence type="ECO:0000313" key="4">
    <source>
        <dbReference type="EMBL" id="TDT34335.1"/>
    </source>
</evidence>
<dbReference type="EMBL" id="SOAW01000001">
    <property type="protein sequence ID" value="TDT34335.1"/>
    <property type="molecule type" value="Genomic_DNA"/>
</dbReference>
<dbReference type="Proteomes" id="UP000295371">
    <property type="component" value="Unassembled WGS sequence"/>
</dbReference>
<keyword evidence="2" id="KW-1133">Transmembrane helix</keyword>
<keyword evidence="5" id="KW-1185">Reference proteome</keyword>
<evidence type="ECO:0000259" key="3">
    <source>
        <dbReference type="Pfam" id="PF03372"/>
    </source>
</evidence>
<feature type="transmembrane region" description="Helical" evidence="2">
    <location>
        <begin position="41"/>
        <end position="60"/>
    </location>
</feature>
<dbReference type="Pfam" id="PF03372">
    <property type="entry name" value="Exo_endo_phos"/>
    <property type="match status" value="1"/>
</dbReference>
<keyword evidence="4" id="KW-0269">Exonuclease</keyword>
<dbReference type="AlphaFoldDB" id="A0A4R7JAD9"/>
<feature type="transmembrane region" description="Helical" evidence="2">
    <location>
        <begin position="12"/>
        <end position="29"/>
    </location>
</feature>
<keyword evidence="2" id="KW-0472">Membrane</keyword>
<evidence type="ECO:0000256" key="1">
    <source>
        <dbReference type="SAM" id="MobiDB-lite"/>
    </source>
</evidence>
<feature type="compositionally biased region" description="Polar residues" evidence="1">
    <location>
        <begin position="170"/>
        <end position="180"/>
    </location>
</feature>
<evidence type="ECO:0000313" key="5">
    <source>
        <dbReference type="Proteomes" id="UP000295371"/>
    </source>
</evidence>
<keyword evidence="4" id="KW-0540">Nuclease</keyword>
<feature type="region of interest" description="Disordered" evidence="1">
    <location>
        <begin position="170"/>
        <end position="189"/>
    </location>
</feature>
<dbReference type="GO" id="GO:0004527">
    <property type="term" value="F:exonuclease activity"/>
    <property type="evidence" value="ECO:0007669"/>
    <property type="project" value="UniProtKB-KW"/>
</dbReference>
<dbReference type="SUPFAM" id="SSF56219">
    <property type="entry name" value="DNase I-like"/>
    <property type="match status" value="1"/>
</dbReference>
<keyword evidence="4" id="KW-0255">Endonuclease</keyword>
<proteinExistence type="predicted"/>
<dbReference type="RefSeq" id="WP_166649206.1">
    <property type="nucleotide sequence ID" value="NZ_SOAW01000001.1"/>
</dbReference>
<organism evidence="4 5">
    <name type="scientific">Naumannella halotolerans</name>
    <dbReference type="NCBI Taxonomy" id="993414"/>
    <lineage>
        <taxon>Bacteria</taxon>
        <taxon>Bacillati</taxon>
        <taxon>Actinomycetota</taxon>
        <taxon>Actinomycetes</taxon>
        <taxon>Propionibacteriales</taxon>
        <taxon>Propionibacteriaceae</taxon>
        <taxon>Naumannella</taxon>
    </lineage>
</organism>
<sequence length="306" mass="32232">MTAQQRRVSGIRRSLGLGLTLVGGAWYALRWLPSLDFGLPAWQTTSLAGLVAAATGITLLLPVRRRVSLGTFLVAVGVVAAASWVRLPVQPPQTPALRVAAINLQFSEADPAELREELAALDPDVLVLAEVDPAVVDDLVQALPRLELASPTPTGADSGTAVLLARTLTGSSTVRSTETSEPAGHQQPLVETPGLSVQAVHTQAPTTPDAWQSDLDRLDRVAAERRQPLIMVGDFNASADHPGFRQLAEGGTECRDTLLGSPTWPAPVPYVRIDHIVIFGGSCGAAGSFGVSGTDHRGIWADVTLD</sequence>
<dbReference type="GO" id="GO:0004519">
    <property type="term" value="F:endonuclease activity"/>
    <property type="evidence" value="ECO:0007669"/>
    <property type="project" value="UniProtKB-KW"/>
</dbReference>
<keyword evidence="4" id="KW-0378">Hydrolase</keyword>
<feature type="domain" description="Endonuclease/exonuclease/phosphatase" evidence="3">
    <location>
        <begin position="102"/>
        <end position="280"/>
    </location>
</feature>
<protein>
    <submittedName>
        <fullName evidence="4">Endonuclease/exonuclease/phosphatase (EEP) superfamily protein YafD</fullName>
    </submittedName>
</protein>
<keyword evidence="2" id="KW-0812">Transmembrane</keyword>
<reference evidence="4 5" key="1">
    <citation type="submission" date="2019-03" db="EMBL/GenBank/DDBJ databases">
        <title>Genomic Encyclopedia of Archaeal and Bacterial Type Strains, Phase II (KMG-II): from individual species to whole genera.</title>
        <authorList>
            <person name="Goeker M."/>
        </authorList>
    </citation>
    <scope>NUCLEOTIDE SEQUENCE [LARGE SCALE GENOMIC DNA]</scope>
    <source>
        <strain evidence="4 5">DSM 24323</strain>
    </source>
</reference>
<dbReference type="InterPro" id="IPR036691">
    <property type="entry name" value="Endo/exonu/phosph_ase_sf"/>
</dbReference>
<name>A0A4R7JAD9_9ACTN</name>
<accession>A0A4R7JAD9</accession>
<comment type="caution">
    <text evidence="4">The sequence shown here is derived from an EMBL/GenBank/DDBJ whole genome shotgun (WGS) entry which is preliminary data.</text>
</comment>
<feature type="transmembrane region" description="Helical" evidence="2">
    <location>
        <begin position="67"/>
        <end position="85"/>
    </location>
</feature>